<dbReference type="CDD" id="cd18186">
    <property type="entry name" value="BTB_POZ_ZBTB_KLHL-like"/>
    <property type="match status" value="1"/>
</dbReference>
<reference evidence="5" key="1">
    <citation type="submission" date="2025-08" db="UniProtKB">
        <authorList>
            <consortium name="RefSeq"/>
        </authorList>
    </citation>
    <scope>IDENTIFICATION</scope>
    <source>
        <tissue evidence="5">Testes</tissue>
    </source>
</reference>
<feature type="domain" description="BTB" evidence="2">
    <location>
        <begin position="63"/>
        <end position="131"/>
    </location>
</feature>
<evidence type="ECO:0000256" key="1">
    <source>
        <dbReference type="SAM" id="SignalP"/>
    </source>
</evidence>
<dbReference type="Pfam" id="PF07534">
    <property type="entry name" value="TLD"/>
    <property type="match status" value="1"/>
</dbReference>
<protein>
    <submittedName>
        <fullName evidence="5">Uncharacterized protein LOC102803595</fullName>
    </submittedName>
</protein>
<dbReference type="InterPro" id="IPR051481">
    <property type="entry name" value="BTB-POZ/Galectin-3-binding"/>
</dbReference>
<dbReference type="Gene3D" id="3.30.710.10">
    <property type="entry name" value="Potassium Channel Kv1.1, Chain A"/>
    <property type="match status" value="1"/>
</dbReference>
<dbReference type="InterPro" id="IPR011333">
    <property type="entry name" value="SKP1/BTB/POZ_sf"/>
</dbReference>
<keyword evidence="1" id="KW-0732">Signal</keyword>
<feature type="domain" description="TLDc" evidence="3">
    <location>
        <begin position="285"/>
        <end position="461"/>
    </location>
</feature>
<dbReference type="PANTHER" id="PTHR24410">
    <property type="entry name" value="HL07962P-RELATED"/>
    <property type="match status" value="1"/>
</dbReference>
<accession>A0ABM0LY66</accession>
<dbReference type="InterPro" id="IPR006571">
    <property type="entry name" value="TLDc_dom"/>
</dbReference>
<gene>
    <name evidence="5" type="primary">LOC102803595</name>
</gene>
<dbReference type="SMART" id="SM00584">
    <property type="entry name" value="TLDc"/>
    <property type="match status" value="1"/>
</dbReference>
<keyword evidence="4" id="KW-1185">Reference proteome</keyword>
<dbReference type="PROSITE" id="PS51257">
    <property type="entry name" value="PROKAR_LIPOPROTEIN"/>
    <property type="match status" value="1"/>
</dbReference>
<dbReference type="PROSITE" id="PS50097">
    <property type="entry name" value="BTB"/>
    <property type="match status" value="1"/>
</dbReference>
<evidence type="ECO:0000259" key="2">
    <source>
        <dbReference type="PROSITE" id="PS50097"/>
    </source>
</evidence>
<dbReference type="RefSeq" id="XP_006812707.1">
    <property type="nucleotide sequence ID" value="XM_006812644.1"/>
</dbReference>
<evidence type="ECO:0000259" key="3">
    <source>
        <dbReference type="PROSITE" id="PS51886"/>
    </source>
</evidence>
<dbReference type="Pfam" id="PF00651">
    <property type="entry name" value="BTB"/>
    <property type="match status" value="1"/>
</dbReference>
<dbReference type="PROSITE" id="PS51886">
    <property type="entry name" value="TLDC"/>
    <property type="match status" value="1"/>
</dbReference>
<proteinExistence type="predicted"/>
<dbReference type="SUPFAM" id="SSF54695">
    <property type="entry name" value="POZ domain"/>
    <property type="match status" value="1"/>
</dbReference>
<dbReference type="SMART" id="SM00225">
    <property type="entry name" value="BTB"/>
    <property type="match status" value="1"/>
</dbReference>
<evidence type="ECO:0000313" key="5">
    <source>
        <dbReference type="RefSeq" id="XP_006812707.1"/>
    </source>
</evidence>
<feature type="chain" id="PRO_5046806053" evidence="1">
    <location>
        <begin position="27"/>
        <end position="470"/>
    </location>
</feature>
<dbReference type="PANTHER" id="PTHR24410:SF34">
    <property type="entry name" value="LD40565P"/>
    <property type="match status" value="1"/>
</dbReference>
<sequence length="470" mass="53635">MGLKDQIKTVLHHLILFTACELVAMGMRLADSYWFPSDNKYACNGLPGLQKDLEKLMNDKTTADVVFVVGNEEVLYYAHKLILNARCQLFHDFLHSNNDDDVTRLPLPDLDPELFGDVLYFIYTGKIQMKDCNVFELLSVSQLLGIEHLQSLCHGYIIDGLTNHNACHFLTKAMQMSSSQHNTDDVWRCVLSWAKRQANVNKDTIEWSDEDRKKVGQQLSGVINHVKLLLIDSSVFAEEVEPTGAVPMELSLQRYRIAAMPTQFDSTEDLYLMPRVCNRFFYGTKLLNDDKLKYQRDLNNWYGNPIVEWRLLYRASMNGYSADNFHDHCDGFSPTYIIIQGNDGCICGGFTDIPWSSGDGSRGKYFASERTYLFSLVNTEGIPPVKYKINNNKLAVCHHARYGPIFGGGADLCISSNCHTNKQSYSNFPHSYGKHDNNPVANILMGEYHFLVQDYEVFTNKQTFQEQPQE</sequence>
<name>A0ABM0LY66_SACKO</name>
<dbReference type="GeneID" id="102803595"/>
<organism evidence="4 5">
    <name type="scientific">Saccoglossus kowalevskii</name>
    <name type="common">Acorn worm</name>
    <dbReference type="NCBI Taxonomy" id="10224"/>
    <lineage>
        <taxon>Eukaryota</taxon>
        <taxon>Metazoa</taxon>
        <taxon>Hemichordata</taxon>
        <taxon>Enteropneusta</taxon>
        <taxon>Harrimaniidae</taxon>
        <taxon>Saccoglossus</taxon>
    </lineage>
</organism>
<dbReference type="Proteomes" id="UP000694865">
    <property type="component" value="Unplaced"/>
</dbReference>
<feature type="signal peptide" evidence="1">
    <location>
        <begin position="1"/>
        <end position="26"/>
    </location>
</feature>
<dbReference type="InterPro" id="IPR000210">
    <property type="entry name" value="BTB/POZ_dom"/>
</dbReference>
<evidence type="ECO:0000313" key="4">
    <source>
        <dbReference type="Proteomes" id="UP000694865"/>
    </source>
</evidence>